<protein>
    <submittedName>
        <fullName evidence="2">DUF2829 domain-containing protein</fullName>
    </submittedName>
</protein>
<organism evidence="2 3">
    <name type="scientific">Amycolatopsis eburnea</name>
    <dbReference type="NCBI Taxonomy" id="2267691"/>
    <lineage>
        <taxon>Bacteria</taxon>
        <taxon>Bacillati</taxon>
        <taxon>Actinomycetota</taxon>
        <taxon>Actinomycetes</taxon>
        <taxon>Pseudonocardiales</taxon>
        <taxon>Pseudonocardiaceae</taxon>
        <taxon>Amycolatopsis</taxon>
    </lineage>
</organism>
<dbReference type="Pfam" id="PF11195">
    <property type="entry name" value="Tad2-like"/>
    <property type="match status" value="1"/>
</dbReference>
<name>A0A3R9EUD0_9PSEU</name>
<accession>A0A3R9EUD0</accession>
<reference evidence="2 3" key="1">
    <citation type="submission" date="2018-12" db="EMBL/GenBank/DDBJ databases">
        <title>Amycolatopsis eburnea sp. nov. actinomycete associate with arbuscular mycorrhiza fungal spore.</title>
        <authorList>
            <person name="Lumyong S."/>
            <person name="Chaiya L."/>
        </authorList>
    </citation>
    <scope>NUCLEOTIDE SEQUENCE [LARGE SCALE GENOMIC DNA]</scope>
    <source>
        <strain evidence="2 3">GLM-1</strain>
    </source>
</reference>
<dbReference type="AlphaFoldDB" id="A0A3R9EUD0"/>
<dbReference type="RefSeq" id="WP_125307245.1">
    <property type="nucleotide sequence ID" value="NZ_RSEC01000032.1"/>
</dbReference>
<dbReference type="Proteomes" id="UP000267081">
    <property type="component" value="Unassembled WGS sequence"/>
</dbReference>
<proteinExistence type="predicted"/>
<gene>
    <name evidence="2" type="ORF">EIY87_09260</name>
</gene>
<feature type="domain" description="Thoeris anti-defense 2-like" evidence="1">
    <location>
        <begin position="1"/>
        <end position="71"/>
    </location>
</feature>
<dbReference type="OrthoDB" id="9806476at2"/>
<evidence type="ECO:0000259" key="1">
    <source>
        <dbReference type="Pfam" id="PF11195"/>
    </source>
</evidence>
<dbReference type="InterPro" id="IPR021361">
    <property type="entry name" value="Tad2-like_dom"/>
</dbReference>
<dbReference type="EMBL" id="RSEC01000032">
    <property type="protein sequence ID" value="RSD21995.1"/>
    <property type="molecule type" value="Genomic_DNA"/>
</dbReference>
<evidence type="ECO:0000313" key="2">
    <source>
        <dbReference type="EMBL" id="RSD21995.1"/>
    </source>
</evidence>
<comment type="caution">
    <text evidence="2">The sequence shown here is derived from an EMBL/GenBank/DDBJ whole genome shotgun (WGS) entry which is preliminary data.</text>
</comment>
<sequence length="72" mass="8102">MNFGEALKALRRGEKVTRAGWNGAGMWLALQVPDEHSKMRRPYIFMRPVDGDLVPWVASQSDLLATDWSTVA</sequence>
<evidence type="ECO:0000313" key="3">
    <source>
        <dbReference type="Proteomes" id="UP000267081"/>
    </source>
</evidence>
<keyword evidence="3" id="KW-1185">Reference proteome</keyword>